<reference evidence="4 5" key="1">
    <citation type="journal article" date="2019" name="Appl. Microbiol. Biotechnol.">
        <title>Genome sequence of Isaria javanica and comparative genome analysis insights into family S53 peptidase evolution in fungal entomopathogens.</title>
        <authorList>
            <person name="Lin R."/>
            <person name="Zhang X."/>
            <person name="Xin B."/>
            <person name="Zou M."/>
            <person name="Gao Y."/>
            <person name="Qin F."/>
            <person name="Hu Q."/>
            <person name="Xie B."/>
            <person name="Cheng X."/>
        </authorList>
    </citation>
    <scope>NUCLEOTIDE SEQUENCE [LARGE SCALE GENOMIC DNA]</scope>
    <source>
        <strain evidence="4 5">IJ1G</strain>
    </source>
</reference>
<dbReference type="InterPro" id="IPR002347">
    <property type="entry name" value="SDR_fam"/>
</dbReference>
<dbReference type="PROSITE" id="PS00061">
    <property type="entry name" value="ADH_SHORT"/>
    <property type="match status" value="1"/>
</dbReference>
<protein>
    <submittedName>
        <fullName evidence="4">Short chain dehydrogenase/reductase</fullName>
    </submittedName>
</protein>
<keyword evidence="2" id="KW-0521">NADP</keyword>
<evidence type="ECO:0000256" key="1">
    <source>
        <dbReference type="ARBA" id="ARBA00006484"/>
    </source>
</evidence>
<comment type="caution">
    <text evidence="4">The sequence shown here is derived from an EMBL/GenBank/DDBJ whole genome shotgun (WGS) entry which is preliminary data.</text>
</comment>
<keyword evidence="5" id="KW-1185">Reference proteome</keyword>
<dbReference type="Pfam" id="PF00106">
    <property type="entry name" value="adh_short"/>
    <property type="match status" value="1"/>
</dbReference>
<evidence type="ECO:0000313" key="4">
    <source>
        <dbReference type="EMBL" id="TQV94026.1"/>
    </source>
</evidence>
<evidence type="ECO:0000313" key="5">
    <source>
        <dbReference type="Proteomes" id="UP000315783"/>
    </source>
</evidence>
<keyword evidence="3" id="KW-0560">Oxidoreductase</keyword>
<dbReference type="Gene3D" id="3.40.50.720">
    <property type="entry name" value="NAD(P)-binding Rossmann-like Domain"/>
    <property type="match status" value="1"/>
</dbReference>
<dbReference type="STRING" id="43265.A0A545VVZ6"/>
<dbReference type="OrthoDB" id="5307821at2759"/>
<dbReference type="AlphaFoldDB" id="A0A545VVZ6"/>
<comment type="similarity">
    <text evidence="1">Belongs to the short-chain dehydrogenases/reductases (SDR) family.</text>
</comment>
<evidence type="ECO:0000256" key="2">
    <source>
        <dbReference type="ARBA" id="ARBA00022857"/>
    </source>
</evidence>
<accession>A0A545VVZ6</accession>
<sequence>MSGAAAAFAPGSTALITGGASGVGLAVAKLCHAKAMNVLLVDRNAEALEQARLEIAGEGVDASGPRVVASVADVSLSEDWAALKDSALAKFGSIEFLALNAGVGGKGTWADNDYFRRILETNLFGVINGVNAFLPVIQDASKSKQTAIVITGSKQGITNPPGNAAYNASKSAVKTLAEHLCWDLRDTTTSVHLLVPGWTFTGMTGGGQTKEKPAGAWAPEQVADFLYKKMEKSEFYVICPDNDVSEETDKKRMLWSVGDIVHGRPPLTRWRDEWKQEAEKTMSEMNI</sequence>
<dbReference type="PRINTS" id="PR00081">
    <property type="entry name" value="GDHRDH"/>
</dbReference>
<name>A0A545VVZ6_9HYPO</name>
<dbReference type="PANTHER" id="PTHR43008">
    <property type="entry name" value="BENZIL REDUCTASE"/>
    <property type="match status" value="1"/>
</dbReference>
<dbReference type="InterPro" id="IPR020904">
    <property type="entry name" value="Sc_DH/Rdtase_CS"/>
</dbReference>
<dbReference type="GO" id="GO:0016616">
    <property type="term" value="F:oxidoreductase activity, acting on the CH-OH group of donors, NAD or NADP as acceptor"/>
    <property type="evidence" value="ECO:0007669"/>
    <property type="project" value="UniProtKB-ARBA"/>
</dbReference>
<dbReference type="EMBL" id="SPUK01000010">
    <property type="protein sequence ID" value="TQV94026.1"/>
    <property type="molecule type" value="Genomic_DNA"/>
</dbReference>
<organism evidence="4 5">
    <name type="scientific">Cordyceps javanica</name>
    <dbReference type="NCBI Taxonomy" id="43265"/>
    <lineage>
        <taxon>Eukaryota</taxon>
        <taxon>Fungi</taxon>
        <taxon>Dikarya</taxon>
        <taxon>Ascomycota</taxon>
        <taxon>Pezizomycotina</taxon>
        <taxon>Sordariomycetes</taxon>
        <taxon>Hypocreomycetidae</taxon>
        <taxon>Hypocreales</taxon>
        <taxon>Cordycipitaceae</taxon>
        <taxon>Cordyceps</taxon>
    </lineage>
</organism>
<gene>
    <name evidence="4" type="ORF">IF1G_06905</name>
</gene>
<dbReference type="CDD" id="cd05233">
    <property type="entry name" value="SDR_c"/>
    <property type="match status" value="1"/>
</dbReference>
<proteinExistence type="inferred from homology"/>
<dbReference type="SUPFAM" id="SSF51735">
    <property type="entry name" value="NAD(P)-binding Rossmann-fold domains"/>
    <property type="match status" value="1"/>
</dbReference>
<dbReference type="InterPro" id="IPR036291">
    <property type="entry name" value="NAD(P)-bd_dom_sf"/>
</dbReference>
<evidence type="ECO:0000256" key="3">
    <source>
        <dbReference type="ARBA" id="ARBA00023002"/>
    </source>
</evidence>
<dbReference type="PANTHER" id="PTHR43008:SF7">
    <property type="entry name" value="SHORT CHAIN DEHYDROGENASE_REDUCTASE (AFU_ORTHOLOGUE AFUA_2G00830)"/>
    <property type="match status" value="1"/>
</dbReference>
<dbReference type="Proteomes" id="UP000315783">
    <property type="component" value="Unassembled WGS sequence"/>
</dbReference>
<dbReference type="GO" id="GO:0050664">
    <property type="term" value="F:oxidoreductase activity, acting on NAD(P)H, oxygen as acceptor"/>
    <property type="evidence" value="ECO:0007669"/>
    <property type="project" value="TreeGrafter"/>
</dbReference>